<dbReference type="InterPro" id="IPR024370">
    <property type="entry name" value="PBP_domain"/>
</dbReference>
<proteinExistence type="predicted"/>
<dbReference type="PANTHER" id="PTHR38431">
    <property type="entry name" value="BLL2305 PROTEIN"/>
    <property type="match status" value="1"/>
</dbReference>
<feature type="non-terminal residue" evidence="2">
    <location>
        <position position="1"/>
    </location>
</feature>
<comment type="caution">
    <text evidence="2">The sequence shown here is derived from an EMBL/GenBank/DDBJ whole genome shotgun (WGS) entry which is preliminary data.</text>
</comment>
<dbReference type="EMBL" id="QZAA01000165">
    <property type="protein sequence ID" value="RQD75300.1"/>
    <property type="molecule type" value="Genomic_DNA"/>
</dbReference>
<feature type="domain" description="PBP" evidence="1">
    <location>
        <begin position="1"/>
        <end position="47"/>
    </location>
</feature>
<evidence type="ECO:0000313" key="2">
    <source>
        <dbReference type="EMBL" id="RQD75300.1"/>
    </source>
</evidence>
<gene>
    <name evidence="2" type="ORF">D5R97_06565</name>
</gene>
<dbReference type="Proteomes" id="UP000285138">
    <property type="component" value="Unassembled WGS sequence"/>
</dbReference>
<sequence length="75" mass="8282">DTGMGILAAAKALGLDFLPLAEERYDIIIPQEFIEDDKIAKLLKIIRSGEFKGEVNKLGGYDVRATGETIWRSSL</sequence>
<reference evidence="2 3" key="1">
    <citation type="submission" date="2018-08" db="EMBL/GenBank/DDBJ databases">
        <title>The metabolism and importance of syntrophic acetate oxidation coupled to methane or sulfide production in haloalkaline environments.</title>
        <authorList>
            <person name="Timmers P.H.A."/>
            <person name="Vavourakis C.D."/>
            <person name="Sorokin D.Y."/>
            <person name="Sinninghe Damste J.S."/>
            <person name="Muyzer G."/>
            <person name="Stams A.J.M."/>
            <person name="Plugge C.M."/>
        </authorList>
    </citation>
    <scope>NUCLEOTIDE SEQUENCE [LARGE SCALE GENOMIC DNA]</scope>
    <source>
        <strain evidence="2">MSAO_Bac1</strain>
    </source>
</reference>
<evidence type="ECO:0000313" key="3">
    <source>
        <dbReference type="Proteomes" id="UP000285138"/>
    </source>
</evidence>
<organism evidence="2 3">
    <name type="scientific">Candidatus Syntrophonatronum acetioxidans</name>
    <dbReference type="NCBI Taxonomy" id="1795816"/>
    <lineage>
        <taxon>Bacteria</taxon>
        <taxon>Bacillati</taxon>
        <taxon>Bacillota</taxon>
        <taxon>Clostridia</taxon>
        <taxon>Eubacteriales</taxon>
        <taxon>Syntrophomonadaceae</taxon>
        <taxon>Candidatus Syntrophonatronum</taxon>
    </lineage>
</organism>
<evidence type="ECO:0000259" key="1">
    <source>
        <dbReference type="Pfam" id="PF12727"/>
    </source>
</evidence>
<dbReference type="Pfam" id="PF12727">
    <property type="entry name" value="PBP_like"/>
    <property type="match status" value="1"/>
</dbReference>
<dbReference type="PANTHER" id="PTHR38431:SF1">
    <property type="entry name" value="BLL2305 PROTEIN"/>
    <property type="match status" value="1"/>
</dbReference>
<accession>A0A424YD39</accession>
<dbReference type="AlphaFoldDB" id="A0A424YD39"/>
<name>A0A424YD39_9FIRM</name>
<protein>
    <submittedName>
        <fullName evidence="2">Molybdopterin biosynthesis protein</fullName>
    </submittedName>
</protein>